<dbReference type="Pfam" id="PF14322">
    <property type="entry name" value="SusD-like_3"/>
    <property type="match status" value="1"/>
</dbReference>
<dbReference type="Pfam" id="PF07980">
    <property type="entry name" value="SusD_RagB"/>
    <property type="match status" value="1"/>
</dbReference>
<dbReference type="Proteomes" id="UP001500433">
    <property type="component" value="Unassembled WGS sequence"/>
</dbReference>
<keyword evidence="4" id="KW-0472">Membrane</keyword>
<evidence type="ECO:0000313" key="10">
    <source>
        <dbReference type="Proteomes" id="UP001500433"/>
    </source>
</evidence>
<keyword evidence="10" id="KW-1185">Reference proteome</keyword>
<proteinExistence type="inferred from homology"/>
<keyword evidence="3" id="KW-0732">Signal</keyword>
<comment type="similarity">
    <text evidence="2">Belongs to the SusD family.</text>
</comment>
<dbReference type="Gene3D" id="1.25.40.390">
    <property type="match status" value="1"/>
</dbReference>
<dbReference type="RefSeq" id="WP_345273526.1">
    <property type="nucleotide sequence ID" value="NZ_BAABJH010000001.1"/>
</dbReference>
<dbReference type="InterPro" id="IPR033985">
    <property type="entry name" value="SusD-like_N"/>
</dbReference>
<dbReference type="EMBL" id="BAABJH010000001">
    <property type="protein sequence ID" value="GAA4891802.1"/>
    <property type="molecule type" value="Genomic_DNA"/>
</dbReference>
<organism evidence="9 10">
    <name type="scientific">Flaviramulus aquimarinus</name>
    <dbReference type="NCBI Taxonomy" id="1170456"/>
    <lineage>
        <taxon>Bacteria</taxon>
        <taxon>Pseudomonadati</taxon>
        <taxon>Bacteroidota</taxon>
        <taxon>Flavobacteriia</taxon>
        <taxon>Flavobacteriales</taxon>
        <taxon>Flavobacteriaceae</taxon>
        <taxon>Flaviramulus</taxon>
    </lineage>
</organism>
<evidence type="ECO:0000259" key="7">
    <source>
        <dbReference type="Pfam" id="PF07980"/>
    </source>
</evidence>
<dbReference type="SUPFAM" id="SSF48452">
    <property type="entry name" value="TPR-like"/>
    <property type="match status" value="1"/>
</dbReference>
<feature type="domain" description="RagB/SusD" evidence="7">
    <location>
        <begin position="310"/>
        <end position="520"/>
    </location>
</feature>
<feature type="region of interest" description="Disordered" evidence="6">
    <location>
        <begin position="353"/>
        <end position="381"/>
    </location>
</feature>
<accession>A0ABP9F3E5</accession>
<gene>
    <name evidence="9" type="ORF">GCM10023311_15270</name>
</gene>
<feature type="compositionally biased region" description="Basic and acidic residues" evidence="6">
    <location>
        <begin position="353"/>
        <end position="363"/>
    </location>
</feature>
<dbReference type="InterPro" id="IPR012944">
    <property type="entry name" value="SusD_RagB_dom"/>
</dbReference>
<comment type="caution">
    <text evidence="9">The sequence shown here is derived from an EMBL/GenBank/DDBJ whole genome shotgun (WGS) entry which is preliminary data.</text>
</comment>
<name>A0ABP9F3E5_9FLAO</name>
<evidence type="ECO:0000256" key="6">
    <source>
        <dbReference type="SAM" id="MobiDB-lite"/>
    </source>
</evidence>
<dbReference type="CDD" id="cd08977">
    <property type="entry name" value="SusD"/>
    <property type="match status" value="1"/>
</dbReference>
<reference evidence="10" key="1">
    <citation type="journal article" date="2019" name="Int. J. Syst. Evol. Microbiol.">
        <title>The Global Catalogue of Microorganisms (GCM) 10K type strain sequencing project: providing services to taxonomists for standard genome sequencing and annotation.</title>
        <authorList>
            <consortium name="The Broad Institute Genomics Platform"/>
            <consortium name="The Broad Institute Genome Sequencing Center for Infectious Disease"/>
            <person name="Wu L."/>
            <person name="Ma J."/>
        </authorList>
    </citation>
    <scope>NUCLEOTIDE SEQUENCE [LARGE SCALE GENOMIC DNA]</scope>
    <source>
        <strain evidence="10">JCM 18274</strain>
    </source>
</reference>
<feature type="domain" description="SusD-like N-terminal" evidence="8">
    <location>
        <begin position="82"/>
        <end position="230"/>
    </location>
</feature>
<evidence type="ECO:0000256" key="5">
    <source>
        <dbReference type="ARBA" id="ARBA00023237"/>
    </source>
</evidence>
<comment type="subcellular location">
    <subcellularLocation>
        <location evidence="1">Cell outer membrane</location>
    </subcellularLocation>
</comment>
<keyword evidence="5" id="KW-0998">Cell outer membrane</keyword>
<evidence type="ECO:0000256" key="2">
    <source>
        <dbReference type="ARBA" id="ARBA00006275"/>
    </source>
</evidence>
<sequence>MKKIEILKYLLIVVLVTYSSCDDFVEVDPIGPVAEDFFNTAEEYESALIGAYDLLQATYENVTLAVPASDDYGSGGDAFAEDQPVIQRVNYLTISPSDEEQLRAIWQLMYAGINRVNYLLANKDKLDFTGKEAILAQGYFLRAYYTFELAKFFGDVPLKIEERNGANRIVDAQILAGEQLSLERVGSISAVYALVQEDLKEAIPNLPVTQDLPYKVTKGAAQALLGKVYLFDGKHADAATVLNQVISSNQYSLTMGDDYMSMFLTEGENGPESVFEIQYTNIEGASWDCIKCSEGSYFVQFNGPRSPFDDPVYASGWGFMLPSQALYDIFDEDDMRRSATILDLRELRDLEDNTKYSPPREDTGFYNHKYMPRKNDKAGNAATPELTHQTNYRAIRYADVLLMAAEAEEKSGGANAETYLNLVRARAYGNNSNDYDSSEGSLEDAIFNERRKEFAGEGLRFFDLVRTGRAKAAFDAYNASKPEGFEDIIFKENKNELFPIPLVEIELAQAQERWGQNPGYNN</sequence>
<evidence type="ECO:0000313" key="9">
    <source>
        <dbReference type="EMBL" id="GAA4891802.1"/>
    </source>
</evidence>
<evidence type="ECO:0000256" key="3">
    <source>
        <dbReference type="ARBA" id="ARBA00022729"/>
    </source>
</evidence>
<evidence type="ECO:0000256" key="4">
    <source>
        <dbReference type="ARBA" id="ARBA00023136"/>
    </source>
</evidence>
<dbReference type="InterPro" id="IPR011990">
    <property type="entry name" value="TPR-like_helical_dom_sf"/>
</dbReference>
<protein>
    <submittedName>
        <fullName evidence="9">RagB/SusD family nutrient uptake outer membrane protein</fullName>
    </submittedName>
</protein>
<evidence type="ECO:0000259" key="8">
    <source>
        <dbReference type="Pfam" id="PF14322"/>
    </source>
</evidence>
<evidence type="ECO:0000256" key="1">
    <source>
        <dbReference type="ARBA" id="ARBA00004442"/>
    </source>
</evidence>